<evidence type="ECO:0000256" key="1">
    <source>
        <dbReference type="SAM" id="MobiDB-lite"/>
    </source>
</evidence>
<dbReference type="AlphaFoldDB" id="A0A3N4HV79"/>
<dbReference type="Proteomes" id="UP000275078">
    <property type="component" value="Unassembled WGS sequence"/>
</dbReference>
<protein>
    <submittedName>
        <fullName evidence="2">Uncharacterized protein</fullName>
    </submittedName>
</protein>
<reference evidence="2 3" key="1">
    <citation type="journal article" date="2018" name="Nat. Ecol. Evol.">
        <title>Pezizomycetes genomes reveal the molecular basis of ectomycorrhizal truffle lifestyle.</title>
        <authorList>
            <person name="Murat C."/>
            <person name="Payen T."/>
            <person name="Noel B."/>
            <person name="Kuo A."/>
            <person name="Morin E."/>
            <person name="Chen J."/>
            <person name="Kohler A."/>
            <person name="Krizsan K."/>
            <person name="Balestrini R."/>
            <person name="Da Silva C."/>
            <person name="Montanini B."/>
            <person name="Hainaut M."/>
            <person name="Levati E."/>
            <person name="Barry K.W."/>
            <person name="Belfiori B."/>
            <person name="Cichocki N."/>
            <person name="Clum A."/>
            <person name="Dockter R.B."/>
            <person name="Fauchery L."/>
            <person name="Guy J."/>
            <person name="Iotti M."/>
            <person name="Le Tacon F."/>
            <person name="Lindquist E.A."/>
            <person name="Lipzen A."/>
            <person name="Malagnac F."/>
            <person name="Mello A."/>
            <person name="Molinier V."/>
            <person name="Miyauchi S."/>
            <person name="Poulain J."/>
            <person name="Riccioni C."/>
            <person name="Rubini A."/>
            <person name="Sitrit Y."/>
            <person name="Splivallo R."/>
            <person name="Traeger S."/>
            <person name="Wang M."/>
            <person name="Zifcakova L."/>
            <person name="Wipf D."/>
            <person name="Zambonelli A."/>
            <person name="Paolocci F."/>
            <person name="Nowrousian M."/>
            <person name="Ottonello S."/>
            <person name="Baldrian P."/>
            <person name="Spatafora J.W."/>
            <person name="Henrissat B."/>
            <person name="Nagy L.G."/>
            <person name="Aury J.M."/>
            <person name="Wincker P."/>
            <person name="Grigoriev I.V."/>
            <person name="Bonfante P."/>
            <person name="Martin F.M."/>
        </authorList>
    </citation>
    <scope>NUCLEOTIDE SEQUENCE [LARGE SCALE GENOMIC DNA]</scope>
    <source>
        <strain evidence="2 3">RN42</strain>
    </source>
</reference>
<feature type="compositionally biased region" description="Polar residues" evidence="1">
    <location>
        <begin position="1"/>
        <end position="14"/>
    </location>
</feature>
<organism evidence="2 3">
    <name type="scientific">Ascobolus immersus RN42</name>
    <dbReference type="NCBI Taxonomy" id="1160509"/>
    <lineage>
        <taxon>Eukaryota</taxon>
        <taxon>Fungi</taxon>
        <taxon>Dikarya</taxon>
        <taxon>Ascomycota</taxon>
        <taxon>Pezizomycotina</taxon>
        <taxon>Pezizomycetes</taxon>
        <taxon>Pezizales</taxon>
        <taxon>Ascobolaceae</taxon>
        <taxon>Ascobolus</taxon>
    </lineage>
</organism>
<name>A0A3N4HV79_ASCIM</name>
<feature type="compositionally biased region" description="Basic and acidic residues" evidence="1">
    <location>
        <begin position="104"/>
        <end position="114"/>
    </location>
</feature>
<evidence type="ECO:0000313" key="3">
    <source>
        <dbReference type="Proteomes" id="UP000275078"/>
    </source>
</evidence>
<keyword evidence="3" id="KW-1185">Reference proteome</keyword>
<accession>A0A3N4HV79</accession>
<dbReference type="EMBL" id="ML119734">
    <property type="protein sequence ID" value="RPA76976.1"/>
    <property type="molecule type" value="Genomic_DNA"/>
</dbReference>
<feature type="region of interest" description="Disordered" evidence="1">
    <location>
        <begin position="1"/>
        <end position="54"/>
    </location>
</feature>
<proteinExistence type="predicted"/>
<feature type="region of interest" description="Disordered" evidence="1">
    <location>
        <begin position="87"/>
        <end position="114"/>
    </location>
</feature>
<evidence type="ECO:0000313" key="2">
    <source>
        <dbReference type="EMBL" id="RPA76976.1"/>
    </source>
</evidence>
<gene>
    <name evidence="2" type="ORF">BJ508DRAFT_379190</name>
</gene>
<sequence>MNADGQQQSTSSACAKSHCIDPAAESSCDSGRSENLKANPLANSELDSPYYERPTCPALQTKLSTMGEFEDPTMPFEIPASFTVSGSAKYPLHSTDSPPKYRLKSTENKPIKPKKLGENSEWVTCQHCKRVTSTNAMPQKPATGTEEMMLGIPKDWDAAHFCTVKKPPCGKLIATWIRKTGEVKVEGSESEVKNWNASVTERSFDLYLVDWCSDMIGYVLKLKASSLTYETVKMAIYNKPKLRAEPVDMHFTSISQSELEQVDHQLLVVQRRPAVRALGLLLSLVEARHALALCELYCEGPDNGSATSIFTQATRRQDIRSKKYKSTTFHPVSMRKEMRRCAVVSKQETGRRPKSSRLSIMPSLLVSYTMKSEVVKLSECFSLYILRQFVLGAFPINICSWIWTEWIYRSGTKLDFVARLCSCSSHPDSEEFQELASNPLRNPQRVWEYIRILPHWQTDKETPHGGSSLITIYMRPNWSSQQSSSASSLPETANQLPRNTSSCTWMDTDPERQHLQGVCNYNLQDVSEWTKCTHCDVVTKTRIEIWLRPNERTNVLKSTEIKHFCVEDKCMKLIATGSWNFDQEKVGKVVVERKQNESGCVIV</sequence>